<gene>
    <name evidence="3" type="ORF">LOKO_02840</name>
</gene>
<reference evidence="3 4" key="2">
    <citation type="submission" date="2016-02" db="EMBL/GenBank/DDBJ databases">
        <authorList>
            <person name="Wen L."/>
            <person name="He K."/>
            <person name="Yang H."/>
        </authorList>
    </citation>
    <scope>NUCLEOTIDE SEQUENCE [LARGE SCALE GENOMIC DNA]</scope>
    <source>
        <strain evidence="3 4">AGD 8-3</strain>
    </source>
</reference>
<dbReference type="RefSeq" id="WP_144439671.1">
    <property type="nucleotide sequence ID" value="NZ_CP014226.1"/>
</dbReference>
<feature type="transmembrane region" description="Helical" evidence="2">
    <location>
        <begin position="43"/>
        <end position="61"/>
    </location>
</feature>
<dbReference type="OrthoDB" id="6169010at2"/>
<evidence type="ECO:0000313" key="3">
    <source>
        <dbReference type="EMBL" id="AMD01891.1"/>
    </source>
</evidence>
<protein>
    <recommendedName>
        <fullName evidence="5">DUF2933 domain-containing protein</fullName>
    </recommendedName>
</protein>
<reference evidence="3 4" key="1">
    <citation type="journal article" date="2016" name="Genome Announc.">
        <title>Draft Genome Sequence of 'Halomonas chromatireducens' Strain AGD 8-3, a Haloalkaliphilic Chromate- and Selenite-Reducing Gammaproteobacterium.</title>
        <authorList>
            <person name="Sharko F.S."/>
            <person name="Shapovalova A.A."/>
            <person name="Tsygankova S.V."/>
            <person name="Komova A.V."/>
            <person name="Boulygina E.S."/>
            <person name="Teslyuk A.B."/>
            <person name="Gotovtsev P.M."/>
            <person name="Namsaraev Z.B."/>
            <person name="Khijniak T.V."/>
            <person name="Nedoluzhko A.V."/>
            <person name="Vasilov R.G."/>
        </authorList>
    </citation>
    <scope>NUCLEOTIDE SEQUENCE [LARGE SCALE GENOMIC DNA]</scope>
    <source>
        <strain evidence="3 4">AGD 8-3</strain>
    </source>
</reference>
<keyword evidence="2" id="KW-1133">Transmembrane helix</keyword>
<feature type="region of interest" description="Disordered" evidence="1">
    <location>
        <begin position="1"/>
        <end position="37"/>
    </location>
</feature>
<feature type="transmembrane region" description="Helical" evidence="2">
    <location>
        <begin position="67"/>
        <end position="86"/>
    </location>
</feature>
<evidence type="ECO:0008006" key="5">
    <source>
        <dbReference type="Google" id="ProtNLM"/>
    </source>
</evidence>
<dbReference type="Proteomes" id="UP000063387">
    <property type="component" value="Chromosome"/>
</dbReference>
<keyword evidence="2" id="KW-0472">Membrane</keyword>
<dbReference type="PATRIC" id="fig|507626.3.peg.2838"/>
<feature type="compositionally biased region" description="Polar residues" evidence="1">
    <location>
        <begin position="1"/>
        <end position="10"/>
    </location>
</feature>
<keyword evidence="4" id="KW-1185">Reference proteome</keyword>
<proteinExistence type="predicted"/>
<evidence type="ECO:0000256" key="2">
    <source>
        <dbReference type="SAM" id="Phobius"/>
    </source>
</evidence>
<keyword evidence="2" id="KW-0812">Transmembrane</keyword>
<accession>A0A0X8HFW2</accession>
<dbReference type="STRING" id="507626.LOKO_02840"/>
<dbReference type="EMBL" id="CP014226">
    <property type="protein sequence ID" value="AMD01891.1"/>
    <property type="molecule type" value="Genomic_DNA"/>
</dbReference>
<evidence type="ECO:0000256" key="1">
    <source>
        <dbReference type="SAM" id="MobiDB-lite"/>
    </source>
</evidence>
<organism evidence="3 4">
    <name type="scientific">Halomonas chromatireducens</name>
    <dbReference type="NCBI Taxonomy" id="507626"/>
    <lineage>
        <taxon>Bacteria</taxon>
        <taxon>Pseudomonadati</taxon>
        <taxon>Pseudomonadota</taxon>
        <taxon>Gammaproteobacteria</taxon>
        <taxon>Oceanospirillales</taxon>
        <taxon>Halomonadaceae</taxon>
        <taxon>Halomonas</taxon>
    </lineage>
</organism>
<evidence type="ECO:0000313" key="4">
    <source>
        <dbReference type="Proteomes" id="UP000063387"/>
    </source>
</evidence>
<dbReference type="AlphaFoldDB" id="A0A0X8HFW2"/>
<dbReference type="KEGG" id="hco:LOKO_02840"/>
<sequence length="96" mass="10545">MSRTHIPNQRTQEDPAKTTGAPPSGAPDETSNQDGPTGNVHRWMMLFCLVAMGGAMLFVLWRGNLGGGTWLLVAPMLLCIGMHFLMHRHGHRHGDD</sequence>
<name>A0A0X8HFW2_9GAMM</name>